<keyword evidence="2" id="KW-1185">Reference proteome</keyword>
<dbReference type="AlphaFoldDB" id="A0AAV7J501"/>
<comment type="caution">
    <text evidence="1">The sequence shown here is derived from an EMBL/GenBank/DDBJ whole genome shotgun (WGS) entry which is preliminary data.</text>
</comment>
<evidence type="ECO:0000313" key="2">
    <source>
        <dbReference type="Proteomes" id="UP000826195"/>
    </source>
</evidence>
<gene>
    <name evidence="1" type="ORF">KQX54_014285</name>
</gene>
<evidence type="ECO:0000313" key="1">
    <source>
        <dbReference type="EMBL" id="KAH0567811.1"/>
    </source>
</evidence>
<protein>
    <submittedName>
        <fullName evidence="1">Uncharacterized protein</fullName>
    </submittedName>
</protein>
<dbReference type="PANTHER" id="PTHR46579:SF1">
    <property type="entry name" value="F5_8 TYPE C DOMAIN-CONTAINING PROTEIN"/>
    <property type="match status" value="1"/>
</dbReference>
<dbReference type="EMBL" id="JAHXZJ010000001">
    <property type="protein sequence ID" value="KAH0567811.1"/>
    <property type="molecule type" value="Genomic_DNA"/>
</dbReference>
<name>A0AAV7J501_COTGL</name>
<dbReference type="PANTHER" id="PTHR46579">
    <property type="entry name" value="F5/8 TYPE C DOMAIN-CONTAINING PROTEIN-RELATED"/>
    <property type="match status" value="1"/>
</dbReference>
<sequence length="175" mass="20628">MNLLRFVYDCQNFYGESFITFNVHSLLHIVDSVRKNGPSSVTSTYVFENNIFNLKQKVSGPNGVMGQVANRTLRYNNFQKMLFEESDESCREFCEKILNKRRENVYRSEKSEDGALMMDYLRDHEFESSGRYYSRDFRFEIDETSFIKLIPITLGTYDFPLLPNIIIEIDSEDDE</sequence>
<organism evidence="1 2">
    <name type="scientific">Cotesia glomerata</name>
    <name type="common">Lepidopteran parasitic wasp</name>
    <name type="synonym">Apanteles glomeratus</name>
    <dbReference type="NCBI Taxonomy" id="32391"/>
    <lineage>
        <taxon>Eukaryota</taxon>
        <taxon>Metazoa</taxon>
        <taxon>Ecdysozoa</taxon>
        <taxon>Arthropoda</taxon>
        <taxon>Hexapoda</taxon>
        <taxon>Insecta</taxon>
        <taxon>Pterygota</taxon>
        <taxon>Neoptera</taxon>
        <taxon>Endopterygota</taxon>
        <taxon>Hymenoptera</taxon>
        <taxon>Apocrita</taxon>
        <taxon>Ichneumonoidea</taxon>
        <taxon>Braconidae</taxon>
        <taxon>Microgastrinae</taxon>
        <taxon>Cotesia</taxon>
    </lineage>
</organism>
<accession>A0AAV7J501</accession>
<dbReference type="Proteomes" id="UP000826195">
    <property type="component" value="Unassembled WGS sequence"/>
</dbReference>
<reference evidence="1 2" key="1">
    <citation type="journal article" date="2021" name="J. Hered.">
        <title>A chromosome-level genome assembly of the parasitoid wasp, Cotesia glomerata (Hymenoptera: Braconidae).</title>
        <authorList>
            <person name="Pinto B.J."/>
            <person name="Weis J.J."/>
            <person name="Gamble T."/>
            <person name="Ode P.J."/>
            <person name="Paul R."/>
            <person name="Zaspel J.M."/>
        </authorList>
    </citation>
    <scope>NUCLEOTIDE SEQUENCE [LARGE SCALE GENOMIC DNA]</scope>
    <source>
        <strain evidence="1">CgM1</strain>
    </source>
</reference>
<proteinExistence type="predicted"/>